<evidence type="ECO:0000313" key="2">
    <source>
        <dbReference type="EMBL" id="KAG7375971.1"/>
    </source>
</evidence>
<sequence>MARGKTLQPEEARELLELLRKHQRLKKKGGRLVPDFKAVARLSHRSFKLLRRVWNSCADGSPLPPPKTPGLPRRPENTPEALARKLMWLTPEQRANLGYVLEAVHMSRSTYKLLLPEAMKLLQTLPQTPVNVHNADTLAADEALDSGPLASKESSNLGSESTST</sequence>
<organism evidence="2 3">
    <name type="scientific">Phytophthora boehmeriae</name>
    <dbReference type="NCBI Taxonomy" id="109152"/>
    <lineage>
        <taxon>Eukaryota</taxon>
        <taxon>Sar</taxon>
        <taxon>Stramenopiles</taxon>
        <taxon>Oomycota</taxon>
        <taxon>Peronosporomycetes</taxon>
        <taxon>Peronosporales</taxon>
        <taxon>Peronosporaceae</taxon>
        <taxon>Phytophthora</taxon>
    </lineage>
</organism>
<evidence type="ECO:0000313" key="3">
    <source>
        <dbReference type="Proteomes" id="UP000693981"/>
    </source>
</evidence>
<comment type="caution">
    <text evidence="2">The sequence shown here is derived from an EMBL/GenBank/DDBJ whole genome shotgun (WGS) entry which is preliminary data.</text>
</comment>
<evidence type="ECO:0000256" key="1">
    <source>
        <dbReference type="SAM" id="MobiDB-lite"/>
    </source>
</evidence>
<dbReference type="Proteomes" id="UP000693981">
    <property type="component" value="Unassembled WGS sequence"/>
</dbReference>
<feature type="region of interest" description="Disordered" evidence="1">
    <location>
        <begin position="58"/>
        <end position="77"/>
    </location>
</feature>
<dbReference type="EMBL" id="JAGDFL010001438">
    <property type="protein sequence ID" value="KAG7375971.1"/>
    <property type="molecule type" value="Genomic_DNA"/>
</dbReference>
<dbReference type="AlphaFoldDB" id="A0A8T1V4R4"/>
<protein>
    <submittedName>
        <fullName evidence="2">Uncharacterized protein</fullName>
    </submittedName>
</protein>
<feature type="region of interest" description="Disordered" evidence="1">
    <location>
        <begin position="136"/>
        <end position="164"/>
    </location>
</feature>
<accession>A0A8T1V4R4</accession>
<name>A0A8T1V4R4_9STRA</name>
<reference evidence="2" key="1">
    <citation type="submission" date="2021-02" db="EMBL/GenBank/DDBJ databases">
        <authorList>
            <person name="Palmer J.M."/>
        </authorList>
    </citation>
    <scope>NUCLEOTIDE SEQUENCE</scope>
    <source>
        <strain evidence="2">SCRP23</strain>
    </source>
</reference>
<gene>
    <name evidence="2" type="ORF">PHYBOEH_001899</name>
</gene>
<proteinExistence type="predicted"/>
<keyword evidence="3" id="KW-1185">Reference proteome</keyword>
<feature type="compositionally biased region" description="Polar residues" evidence="1">
    <location>
        <begin position="152"/>
        <end position="164"/>
    </location>
</feature>